<evidence type="ECO:0000313" key="13">
    <source>
        <dbReference type="Proteomes" id="UP000806285"/>
    </source>
</evidence>
<dbReference type="GO" id="GO:0016829">
    <property type="term" value="F:lyase activity"/>
    <property type="evidence" value="ECO:0007669"/>
    <property type="project" value="UniProtKB-KW"/>
</dbReference>
<evidence type="ECO:0000256" key="4">
    <source>
        <dbReference type="ARBA" id="ARBA00012809"/>
    </source>
</evidence>
<comment type="pathway">
    <text evidence="1">Amino-acid biosynthesis; L-histidine biosynthesis; L-histidine from 5-phospho-alpha-D-ribose 1-diphosphate: step 5/9.</text>
</comment>
<dbReference type="InterPro" id="IPR011060">
    <property type="entry name" value="RibuloseP-bd_barrel"/>
</dbReference>
<dbReference type="PANTHER" id="PTHR21235">
    <property type="entry name" value="IMIDAZOLE GLYCEROL PHOSPHATE SYNTHASE SUBUNIT HISF/H IGP SYNTHASE SUBUNIT HISF/H"/>
    <property type="match status" value="1"/>
</dbReference>
<dbReference type="Proteomes" id="UP000806285">
    <property type="component" value="Unassembled WGS sequence"/>
</dbReference>
<accession>A0ABR9RYG5</accession>
<evidence type="ECO:0000256" key="7">
    <source>
        <dbReference type="ARBA" id="ARBA00023239"/>
    </source>
</evidence>
<evidence type="ECO:0000313" key="12">
    <source>
        <dbReference type="EMBL" id="MBE7366266.1"/>
    </source>
</evidence>
<dbReference type="EC" id="4.3.2.10" evidence="4"/>
<evidence type="ECO:0000256" key="9">
    <source>
        <dbReference type="ARBA" id="ARBA00030264"/>
    </source>
</evidence>
<evidence type="ECO:0000256" key="3">
    <source>
        <dbReference type="ARBA" id="ARBA00011152"/>
    </source>
</evidence>
<evidence type="ECO:0000256" key="6">
    <source>
        <dbReference type="ARBA" id="ARBA00023102"/>
    </source>
</evidence>
<dbReference type="PANTHER" id="PTHR21235:SF2">
    <property type="entry name" value="IMIDAZOLE GLYCEROL PHOSPHATE SYNTHASE HISHF"/>
    <property type="match status" value="1"/>
</dbReference>
<comment type="similarity">
    <text evidence="2 11">Belongs to the HisA/HisF family.</text>
</comment>
<protein>
    <recommendedName>
        <fullName evidence="4">imidazole glycerol-phosphate synthase</fullName>
        <ecNumber evidence="4">4.3.2.10</ecNumber>
    </recommendedName>
    <alternativeName>
        <fullName evidence="9">IGP synthase cyclase subunit</fullName>
    </alternativeName>
</protein>
<comment type="catalytic activity">
    <reaction evidence="10">
        <text>5-[(5-phospho-1-deoxy-D-ribulos-1-ylimino)methylamino]-1-(5-phospho-beta-D-ribosyl)imidazole-4-carboxamide + L-glutamine = D-erythro-1-(imidazol-4-yl)glycerol 3-phosphate + 5-amino-1-(5-phospho-beta-D-ribosyl)imidazole-4-carboxamide + L-glutamate + H(+)</text>
        <dbReference type="Rhea" id="RHEA:24793"/>
        <dbReference type="ChEBI" id="CHEBI:15378"/>
        <dbReference type="ChEBI" id="CHEBI:29985"/>
        <dbReference type="ChEBI" id="CHEBI:58278"/>
        <dbReference type="ChEBI" id="CHEBI:58359"/>
        <dbReference type="ChEBI" id="CHEBI:58475"/>
        <dbReference type="ChEBI" id="CHEBI:58525"/>
        <dbReference type="EC" id="4.3.2.10"/>
    </reaction>
</comment>
<comment type="caution">
    <text evidence="12">The sequence shown here is derived from an EMBL/GenBank/DDBJ whole genome shotgun (WGS) entry which is preliminary data.</text>
</comment>
<sequence length="257" mass="27870">MLKPRVIPCLLLRGRGLYKTVRFAEPKYVGDPVNAVKIFNEKEVDELLLLDITATVEKRDPNFELIADIAGECFMPLGYGGGVGSIDQIRKLHRMGVEKVCLNSSAFRNPRLVQESCDMFGSSSIVAAIDVKKTLFGKHEVWIDSGRTNTREDPVRHAEKLAELGVGEILVNSIDRDGTMSGYDAALLKKVASAVDTPVIACGGAGTLDHIREALQAGVSAAAAGSMFVFHGKHRAVLINYPPPETLAQLQLSPTTR</sequence>
<dbReference type="InterPro" id="IPR013785">
    <property type="entry name" value="Aldolase_TIM"/>
</dbReference>
<dbReference type="InterPro" id="IPR004651">
    <property type="entry name" value="HisF"/>
</dbReference>
<evidence type="ECO:0000256" key="11">
    <source>
        <dbReference type="RuleBase" id="RU003657"/>
    </source>
</evidence>
<evidence type="ECO:0000256" key="1">
    <source>
        <dbReference type="ARBA" id="ARBA00005091"/>
    </source>
</evidence>
<evidence type="ECO:0000256" key="5">
    <source>
        <dbReference type="ARBA" id="ARBA00022605"/>
    </source>
</evidence>
<dbReference type="InterPro" id="IPR050064">
    <property type="entry name" value="IGPS_HisA/HisF"/>
</dbReference>
<dbReference type="SUPFAM" id="SSF51366">
    <property type="entry name" value="Ribulose-phoshate binding barrel"/>
    <property type="match status" value="1"/>
</dbReference>
<dbReference type="Gene3D" id="3.20.20.70">
    <property type="entry name" value="Aldolase class I"/>
    <property type="match status" value="1"/>
</dbReference>
<dbReference type="Pfam" id="PF00977">
    <property type="entry name" value="His_biosynth"/>
    <property type="match status" value="1"/>
</dbReference>
<gene>
    <name evidence="12" type="primary">hisF</name>
    <name evidence="12" type="ORF">IM787_01675</name>
</gene>
<keyword evidence="13" id="KW-1185">Reference proteome</keyword>
<dbReference type="InterPro" id="IPR006062">
    <property type="entry name" value="His_biosynth"/>
</dbReference>
<dbReference type="EMBL" id="JADDIV010000001">
    <property type="protein sequence ID" value="MBE7366266.1"/>
    <property type="molecule type" value="Genomic_DNA"/>
</dbReference>
<evidence type="ECO:0000256" key="2">
    <source>
        <dbReference type="ARBA" id="ARBA00009667"/>
    </source>
</evidence>
<dbReference type="CDD" id="cd04731">
    <property type="entry name" value="HisF"/>
    <property type="match status" value="1"/>
</dbReference>
<reference evidence="12 13" key="1">
    <citation type="submission" date="2020-10" db="EMBL/GenBank/DDBJ databases">
        <title>Ramlibacter sp. HM2 16S ribosomal RNA gene Genome sequencing and assembly.</title>
        <authorList>
            <person name="Kang M."/>
        </authorList>
    </citation>
    <scope>NUCLEOTIDE SEQUENCE [LARGE SCALE GENOMIC DNA]</scope>
    <source>
        <strain evidence="12 13">HM2</strain>
    </source>
</reference>
<name>A0ABR9RYG5_9BURK</name>
<organism evidence="12 13">
    <name type="scientific">Ramlibacter pallidus</name>
    <dbReference type="NCBI Taxonomy" id="2780087"/>
    <lineage>
        <taxon>Bacteria</taxon>
        <taxon>Pseudomonadati</taxon>
        <taxon>Pseudomonadota</taxon>
        <taxon>Betaproteobacteria</taxon>
        <taxon>Burkholderiales</taxon>
        <taxon>Comamonadaceae</taxon>
        <taxon>Ramlibacter</taxon>
    </lineage>
</organism>
<comment type="subunit">
    <text evidence="3">Heterodimer of HisH and HisF.</text>
</comment>
<evidence type="ECO:0000256" key="8">
    <source>
        <dbReference type="ARBA" id="ARBA00025475"/>
    </source>
</evidence>
<keyword evidence="7 12" id="KW-0456">Lyase</keyword>
<proteinExistence type="inferred from homology"/>
<dbReference type="NCBIfam" id="NF038364">
    <property type="entry name" value="AglZ_HisF2_fam"/>
    <property type="match status" value="1"/>
</dbReference>
<keyword evidence="5 11" id="KW-0028">Amino-acid biosynthesis</keyword>
<evidence type="ECO:0000256" key="10">
    <source>
        <dbReference type="ARBA" id="ARBA00047838"/>
    </source>
</evidence>
<dbReference type="RefSeq" id="WP_193674893.1">
    <property type="nucleotide sequence ID" value="NZ_JADDIV010000001.1"/>
</dbReference>
<keyword evidence="6 11" id="KW-0368">Histidine biosynthesis</keyword>
<comment type="function">
    <text evidence="8">IGPS catalyzes the conversion of PRFAR and glutamine to IGP, AICAR and glutamate. The HisF subunit catalyzes the cyclization activity that produces IGP and AICAR from PRFAR using the ammonia provided by the HisH subunit.</text>
</comment>